<dbReference type="PANTHER" id="PTHR17598:SF13">
    <property type="entry name" value="DNA POLYMERASE DELTA SUBUNIT 3"/>
    <property type="match status" value="1"/>
</dbReference>
<dbReference type="Pfam" id="PF09507">
    <property type="entry name" value="CDC27"/>
    <property type="match status" value="1"/>
</dbReference>
<protein>
    <recommendedName>
        <fullName evidence="2">DNA polymerase delta subunit 3</fullName>
    </recommendedName>
</protein>
<dbReference type="GO" id="GO:0006260">
    <property type="term" value="P:DNA replication"/>
    <property type="evidence" value="ECO:0007669"/>
    <property type="project" value="UniProtKB-KW"/>
</dbReference>
<evidence type="ECO:0000313" key="6">
    <source>
        <dbReference type="EMBL" id="KAL2076501.1"/>
    </source>
</evidence>
<organism evidence="6 7">
    <name type="scientific">Coilia grayii</name>
    <name type="common">Gray's grenadier anchovy</name>
    <dbReference type="NCBI Taxonomy" id="363190"/>
    <lineage>
        <taxon>Eukaryota</taxon>
        <taxon>Metazoa</taxon>
        <taxon>Chordata</taxon>
        <taxon>Craniata</taxon>
        <taxon>Vertebrata</taxon>
        <taxon>Euteleostomi</taxon>
        <taxon>Actinopterygii</taxon>
        <taxon>Neopterygii</taxon>
        <taxon>Teleostei</taxon>
        <taxon>Clupei</taxon>
        <taxon>Clupeiformes</taxon>
        <taxon>Clupeoidei</taxon>
        <taxon>Engraulidae</taxon>
        <taxon>Coilinae</taxon>
        <taxon>Coilia</taxon>
    </lineage>
</organism>
<feature type="compositionally biased region" description="Basic and acidic residues" evidence="5">
    <location>
        <begin position="169"/>
        <end position="190"/>
    </location>
</feature>
<dbReference type="Gene3D" id="3.90.1030.20">
    <property type="entry name" value="DNA polymerase delta, p66 (Cdc27) subunit, wHTH domain"/>
    <property type="match status" value="1"/>
</dbReference>
<keyword evidence="4" id="KW-0539">Nucleus</keyword>
<sequence length="350" mass="38962">MDSTISIHVYSIQKAEIKDSSTLYSTDYDAVRDNLKNCNKYSAIHCETAVPMSAAELELIQEIQQHSSPEKVSKSESSPHVPAAKANVKTSKGIMGMFANKATAKNLAANLEVKLERKEDTPLVEASDPKPTGMSTAVNKFFVKSTRNQDKFIKKETESSAQSSPVESNHSDLPVKMDKEMEKGREDLKAVRKHKDIRSKTKRLDLSDSDDERAEMGNQSKKRRRIKKPQSDSSDEDALAEHAVMTTGSPESQVKIETTLEVLPEVKKRKRRRVLKSKTFLDDEGCIVTEKAYESESYSENDEVETSQVKAPALSVPAKKEEGKKSAKKNSTVSNKAAKQASIMGFFQKK</sequence>
<dbReference type="InterPro" id="IPR041913">
    <property type="entry name" value="POLD3_sf"/>
</dbReference>
<feature type="region of interest" description="Disordered" evidence="5">
    <location>
        <begin position="293"/>
        <end position="338"/>
    </location>
</feature>
<evidence type="ECO:0000256" key="4">
    <source>
        <dbReference type="ARBA" id="ARBA00023242"/>
    </source>
</evidence>
<feature type="region of interest" description="Disordered" evidence="5">
    <location>
        <begin position="155"/>
        <end position="252"/>
    </location>
</feature>
<dbReference type="EMBL" id="JBHFQA010000301">
    <property type="protein sequence ID" value="KAL2076501.1"/>
    <property type="molecule type" value="Genomic_DNA"/>
</dbReference>
<name>A0ABD1IQM3_9TELE</name>
<evidence type="ECO:0000256" key="3">
    <source>
        <dbReference type="ARBA" id="ARBA00022705"/>
    </source>
</evidence>
<dbReference type="AlphaFoldDB" id="A0ABD1IQM3"/>
<evidence type="ECO:0000313" key="7">
    <source>
        <dbReference type="Proteomes" id="UP001591681"/>
    </source>
</evidence>
<keyword evidence="3" id="KW-0235">DNA replication</keyword>
<feature type="region of interest" description="Disordered" evidence="5">
    <location>
        <begin position="65"/>
        <end position="85"/>
    </location>
</feature>
<evidence type="ECO:0000256" key="1">
    <source>
        <dbReference type="ARBA" id="ARBA00004123"/>
    </source>
</evidence>
<reference evidence="6 7" key="1">
    <citation type="submission" date="2024-09" db="EMBL/GenBank/DDBJ databases">
        <title>A chromosome-level genome assembly of Gray's grenadier anchovy, Coilia grayii.</title>
        <authorList>
            <person name="Fu Z."/>
        </authorList>
    </citation>
    <scope>NUCLEOTIDE SEQUENCE [LARGE SCALE GENOMIC DNA]</scope>
    <source>
        <strain evidence="6">G4</strain>
        <tissue evidence="6">Muscle</tissue>
    </source>
</reference>
<accession>A0ABD1IQM3</accession>
<proteinExistence type="predicted"/>
<feature type="compositionally biased region" description="Polar residues" evidence="5">
    <location>
        <begin position="159"/>
        <end position="168"/>
    </location>
</feature>
<evidence type="ECO:0000256" key="5">
    <source>
        <dbReference type="SAM" id="MobiDB-lite"/>
    </source>
</evidence>
<comment type="caution">
    <text evidence="6">The sequence shown here is derived from an EMBL/GenBank/DDBJ whole genome shotgun (WGS) entry which is preliminary data.</text>
</comment>
<gene>
    <name evidence="6" type="ORF">ACEWY4_027901</name>
</gene>
<dbReference type="Proteomes" id="UP001591681">
    <property type="component" value="Unassembled WGS sequence"/>
</dbReference>
<evidence type="ECO:0000256" key="2">
    <source>
        <dbReference type="ARBA" id="ARBA00017589"/>
    </source>
</evidence>
<dbReference type="GO" id="GO:0031981">
    <property type="term" value="C:nuclear lumen"/>
    <property type="evidence" value="ECO:0007669"/>
    <property type="project" value="UniProtKB-ARBA"/>
</dbReference>
<keyword evidence="7" id="KW-1185">Reference proteome</keyword>
<dbReference type="PANTHER" id="PTHR17598">
    <property type="entry name" value="DNA POLYMERASE DELTA SUBUNIT 3"/>
    <property type="match status" value="1"/>
</dbReference>
<feature type="region of interest" description="Disordered" evidence="5">
    <location>
        <begin position="120"/>
        <end position="141"/>
    </location>
</feature>
<dbReference type="InterPro" id="IPR019038">
    <property type="entry name" value="POLD3"/>
</dbReference>
<comment type="subcellular location">
    <subcellularLocation>
        <location evidence="1">Nucleus</location>
    </subcellularLocation>
</comment>